<dbReference type="AlphaFoldDB" id="A0AAV2LSI0"/>
<evidence type="ECO:0000256" key="6">
    <source>
        <dbReference type="ARBA" id="ARBA00023034"/>
    </source>
</evidence>
<evidence type="ECO:0000313" key="13">
    <source>
        <dbReference type="Proteomes" id="UP001497482"/>
    </source>
</evidence>
<feature type="region of interest" description="Disordered" evidence="11">
    <location>
        <begin position="571"/>
        <end position="634"/>
    </location>
</feature>
<comment type="similarity">
    <text evidence="2 9">Belongs to the COG8 family.</text>
</comment>
<keyword evidence="4 9" id="KW-0813">Transport</keyword>
<dbReference type="InterPro" id="IPR016632">
    <property type="entry name" value="COG8_Metazoal_Plant"/>
</dbReference>
<evidence type="ECO:0000256" key="1">
    <source>
        <dbReference type="ARBA" id="ARBA00004395"/>
    </source>
</evidence>
<evidence type="ECO:0000256" key="7">
    <source>
        <dbReference type="ARBA" id="ARBA00023136"/>
    </source>
</evidence>
<dbReference type="GO" id="GO:0017119">
    <property type="term" value="C:Golgi transport complex"/>
    <property type="evidence" value="ECO:0007669"/>
    <property type="project" value="UniProtKB-UniRule"/>
</dbReference>
<dbReference type="GO" id="GO:0006891">
    <property type="term" value="P:intra-Golgi vesicle-mediated transport"/>
    <property type="evidence" value="ECO:0007669"/>
    <property type="project" value="TreeGrafter"/>
</dbReference>
<evidence type="ECO:0000256" key="9">
    <source>
        <dbReference type="PIRNR" id="PIRNR015415"/>
    </source>
</evidence>
<accession>A0AAV2LSI0</accession>
<name>A0AAV2LSI0_KNICA</name>
<keyword evidence="5 9" id="KW-0653">Protein transport</keyword>
<evidence type="ECO:0000256" key="11">
    <source>
        <dbReference type="SAM" id="MobiDB-lite"/>
    </source>
</evidence>
<sequence>MAAVAVVDVEDESILASVFKDSFPESWRDNPDFAAYLSELSSFGLEKLRREPERLAEDRAQILHQTRDLAFSNYQTFIRSADCTHHIYKDFGRVESSVCHLLETLPRFGEKCRAFMKEAEQIGASRRMNSLTLNRHTEILEVLEIPQLMDTCVRNSYYEEALELAAYVKRLDKKHATLPVIQGIVREVRQSTQLMLNQLLQQLRSNSQLPACLRVIGYLRRMDVFTEAELRVKFLQARSTWLSSILSAIPDEDPYFHITKTIEACRVHLFDIITQYRAIFSDEDPLVPAVGAQAAVNEPAIFHGWVVQKVSEFLATLERDLERGVGSRLDSLLGQCMYFGLSFSRVGADFRGLLPPLFQRVAAESFRKSLKEAAERLEEDMNSYTLISLSSVLGGTIPAMQPTTQPGTLTPPMALLDFQPLACFLNHVLTAFNDLRLCCPLGLAHNVTAALEEALKLVTRQIVVFHRAEQTAFSDREKELFVKFCSAFADDLLPFLNQCLQTLFPPSQLALILGLPPTQLQKYGNLGRINIAAITEPLEFVLPKREILEDSDPLLPELDLTLDLGSLSLEPQTQEPEAEDSKTPEPEPGPDLDPGPAADPTLEEILGPDPGLQSPSDDTQTETELDEDIEELLK</sequence>
<proteinExistence type="inferred from homology"/>
<dbReference type="PANTHER" id="PTHR21311">
    <property type="entry name" value="CONSERVED OLIGOMERIC GOLGI COMPLEX COMPONENT 8"/>
    <property type="match status" value="1"/>
</dbReference>
<dbReference type="EMBL" id="OZ035826">
    <property type="protein sequence ID" value="CAL1604671.1"/>
    <property type="molecule type" value="Genomic_DNA"/>
</dbReference>
<evidence type="ECO:0000256" key="4">
    <source>
        <dbReference type="ARBA" id="ARBA00022448"/>
    </source>
</evidence>
<evidence type="ECO:0000313" key="12">
    <source>
        <dbReference type="EMBL" id="CAL1604671.1"/>
    </source>
</evidence>
<dbReference type="SUPFAM" id="SSF74788">
    <property type="entry name" value="Cullin repeat-like"/>
    <property type="match status" value="1"/>
</dbReference>
<dbReference type="Proteomes" id="UP001497482">
    <property type="component" value="Chromosome 4"/>
</dbReference>
<dbReference type="GO" id="GO:0015031">
    <property type="term" value="P:protein transport"/>
    <property type="evidence" value="ECO:0007669"/>
    <property type="project" value="UniProtKB-UniRule"/>
</dbReference>
<evidence type="ECO:0000256" key="10">
    <source>
        <dbReference type="SAM" id="Coils"/>
    </source>
</evidence>
<evidence type="ECO:0000256" key="8">
    <source>
        <dbReference type="ARBA" id="ARBA00031347"/>
    </source>
</evidence>
<reference evidence="12 13" key="1">
    <citation type="submission" date="2024-04" db="EMBL/GenBank/DDBJ databases">
        <authorList>
            <person name="Waldvogel A.-M."/>
            <person name="Schoenle A."/>
        </authorList>
    </citation>
    <scope>NUCLEOTIDE SEQUENCE [LARGE SCALE GENOMIC DNA]</scope>
</reference>
<comment type="subunit">
    <text evidence="9">Component of the conserved oligomeric Golgi complex which is composed of eight different subunits and is required for normal Golgi morphology and localization.</text>
</comment>
<protein>
    <recommendedName>
        <fullName evidence="3 9">Conserved oligomeric Golgi complex subunit 8</fullName>
        <shortName evidence="9">COG complex subunit 8</shortName>
    </recommendedName>
    <alternativeName>
        <fullName evidence="8 9">Component of oligomeric Golgi complex 8</fullName>
    </alternativeName>
</protein>
<evidence type="ECO:0000256" key="5">
    <source>
        <dbReference type="ARBA" id="ARBA00022927"/>
    </source>
</evidence>
<keyword evidence="13" id="KW-1185">Reference proteome</keyword>
<comment type="subcellular location">
    <subcellularLocation>
        <location evidence="1 9">Golgi apparatus membrane</location>
        <topology evidence="1 9">Peripheral membrane protein</topology>
    </subcellularLocation>
</comment>
<evidence type="ECO:0000256" key="3">
    <source>
        <dbReference type="ARBA" id="ARBA00020983"/>
    </source>
</evidence>
<dbReference type="PANTHER" id="PTHR21311:SF0">
    <property type="entry name" value="CONSERVED OLIGOMERIC GOLGI COMPLEX SUBUNIT 8"/>
    <property type="match status" value="1"/>
</dbReference>
<gene>
    <name evidence="12" type="ORF">KC01_LOCUS32146</name>
</gene>
<keyword evidence="7 9" id="KW-0472">Membrane</keyword>
<evidence type="ECO:0000256" key="2">
    <source>
        <dbReference type="ARBA" id="ARBA00006419"/>
    </source>
</evidence>
<keyword evidence="6 9" id="KW-0333">Golgi apparatus</keyword>
<keyword evidence="10" id="KW-0175">Coiled coil</keyword>
<organism evidence="12 13">
    <name type="scientific">Knipowitschia caucasica</name>
    <name type="common">Caucasian dwarf goby</name>
    <name type="synonym">Pomatoschistus caucasicus</name>
    <dbReference type="NCBI Taxonomy" id="637954"/>
    <lineage>
        <taxon>Eukaryota</taxon>
        <taxon>Metazoa</taxon>
        <taxon>Chordata</taxon>
        <taxon>Craniata</taxon>
        <taxon>Vertebrata</taxon>
        <taxon>Euteleostomi</taxon>
        <taxon>Actinopterygii</taxon>
        <taxon>Neopterygii</taxon>
        <taxon>Teleostei</taxon>
        <taxon>Neoteleostei</taxon>
        <taxon>Acanthomorphata</taxon>
        <taxon>Gobiaria</taxon>
        <taxon>Gobiiformes</taxon>
        <taxon>Gobioidei</taxon>
        <taxon>Gobiidae</taxon>
        <taxon>Gobiinae</taxon>
        <taxon>Knipowitschia</taxon>
    </lineage>
</organism>
<dbReference type="Pfam" id="PF04124">
    <property type="entry name" value="Dor1"/>
    <property type="match status" value="1"/>
</dbReference>
<feature type="coiled-coil region" evidence="10">
    <location>
        <begin position="360"/>
        <end position="387"/>
    </location>
</feature>
<dbReference type="InterPro" id="IPR007255">
    <property type="entry name" value="COG8"/>
</dbReference>
<dbReference type="PIRSF" id="PIRSF015415">
    <property type="entry name" value="COG8"/>
    <property type="match status" value="1"/>
</dbReference>
<dbReference type="InterPro" id="IPR016159">
    <property type="entry name" value="Cullin_repeat-like_dom_sf"/>
</dbReference>
<dbReference type="GO" id="GO:0000139">
    <property type="term" value="C:Golgi membrane"/>
    <property type="evidence" value="ECO:0007669"/>
    <property type="project" value="UniProtKB-SubCell"/>
</dbReference>
<feature type="compositionally biased region" description="Acidic residues" evidence="11">
    <location>
        <begin position="619"/>
        <end position="634"/>
    </location>
</feature>